<evidence type="ECO:0000256" key="5">
    <source>
        <dbReference type="PIRSR" id="PIRSR006278-2"/>
    </source>
</evidence>
<dbReference type="EMBL" id="SMFQ01000005">
    <property type="protein sequence ID" value="TCJ83247.1"/>
    <property type="molecule type" value="Genomic_DNA"/>
</dbReference>
<sequence length="341" mass="37335">MNNILDKFPRTQIVHAPTPLEHMPNLSKHFGDYNLYVKRDDCTGLGMGGNKARQLEFYFGEALAQGCDTILITGAVQSNYMRMAAAFARKCGMDCHLQLEDRVPDKPAEYHNSGNVTLYKVYGATLHHYPDGEDEEGADKQLKEIADSLVNQGKKPYIIPLTLSETPKGALGYVAAAFELDQQFKEQKLNPAAIIVASGSSYTHTGLLTGLRLVDNQVPVIGACVRRDAVQQKARVHQCAQYLCNNLLDTSGDLKTLIDDADVLVEDFCLDGGYGKITDQTKNAIQLLAHNEGLLSDPVYSGKAFACAFGLIEQGRFQQGDDIVIIHTGGTPALFAYNSIF</sequence>
<comment type="caution">
    <text evidence="7">The sequence shown here is derived from an EMBL/GenBank/DDBJ whole genome shotgun (WGS) entry which is preliminary data.</text>
</comment>
<evidence type="ECO:0000256" key="1">
    <source>
        <dbReference type="ARBA" id="ARBA00001933"/>
    </source>
</evidence>
<dbReference type="AlphaFoldDB" id="A0A4R1EPL4"/>
<dbReference type="GO" id="GO:0019148">
    <property type="term" value="F:D-cysteine desulfhydrase activity"/>
    <property type="evidence" value="ECO:0007669"/>
    <property type="project" value="TreeGrafter"/>
</dbReference>
<dbReference type="InterPro" id="IPR036052">
    <property type="entry name" value="TrpB-like_PALP_sf"/>
</dbReference>
<dbReference type="RefSeq" id="WP_131907722.1">
    <property type="nucleotide sequence ID" value="NZ_BAAAFU010000007.1"/>
</dbReference>
<feature type="domain" description="Tryptophan synthase beta chain-like PALP" evidence="6">
    <location>
        <begin position="15"/>
        <end position="329"/>
    </location>
</feature>
<gene>
    <name evidence="7" type="ORF">EV695_3987</name>
</gene>
<feature type="active site" description="Nucleophile" evidence="4">
    <location>
        <position position="78"/>
    </location>
</feature>
<dbReference type="SUPFAM" id="SSF53686">
    <property type="entry name" value="Tryptophan synthase beta subunit-like PLP-dependent enzymes"/>
    <property type="match status" value="1"/>
</dbReference>
<proteinExistence type="inferred from homology"/>
<dbReference type="Pfam" id="PF00291">
    <property type="entry name" value="PALP"/>
    <property type="match status" value="1"/>
</dbReference>
<keyword evidence="7" id="KW-0456">Lyase</keyword>
<evidence type="ECO:0000259" key="6">
    <source>
        <dbReference type="Pfam" id="PF00291"/>
    </source>
</evidence>
<organism evidence="7 8">
    <name type="scientific">Cocleimonas flava</name>
    <dbReference type="NCBI Taxonomy" id="634765"/>
    <lineage>
        <taxon>Bacteria</taxon>
        <taxon>Pseudomonadati</taxon>
        <taxon>Pseudomonadota</taxon>
        <taxon>Gammaproteobacteria</taxon>
        <taxon>Thiotrichales</taxon>
        <taxon>Thiotrichaceae</taxon>
        <taxon>Cocleimonas</taxon>
    </lineage>
</organism>
<evidence type="ECO:0000313" key="8">
    <source>
        <dbReference type="Proteomes" id="UP000294887"/>
    </source>
</evidence>
<comment type="similarity">
    <text evidence="2">Belongs to the ACC deaminase/D-cysteine desulfhydrase family.</text>
</comment>
<dbReference type="PIRSF" id="PIRSF006278">
    <property type="entry name" value="ACCD_DCysDesulf"/>
    <property type="match status" value="1"/>
</dbReference>
<keyword evidence="8" id="KW-1185">Reference proteome</keyword>
<keyword evidence="3 5" id="KW-0663">Pyridoxal phosphate</keyword>
<evidence type="ECO:0000256" key="2">
    <source>
        <dbReference type="ARBA" id="ARBA00008639"/>
    </source>
</evidence>
<dbReference type="InterPro" id="IPR027278">
    <property type="entry name" value="ACCD_DCysDesulf"/>
</dbReference>
<feature type="modified residue" description="N6-(pyridoxal phosphate)lysine" evidence="5">
    <location>
        <position position="51"/>
    </location>
</feature>
<accession>A0A4R1EPL4</accession>
<evidence type="ECO:0000256" key="3">
    <source>
        <dbReference type="ARBA" id="ARBA00022898"/>
    </source>
</evidence>
<protein>
    <submittedName>
        <fullName evidence="7">D-cysteine desulfhydrase/L-cysteate sulfo-lyase</fullName>
    </submittedName>
</protein>
<dbReference type="PANTHER" id="PTHR43780:SF2">
    <property type="entry name" value="1-AMINOCYCLOPROPANE-1-CARBOXYLATE DEAMINASE-RELATED"/>
    <property type="match status" value="1"/>
</dbReference>
<comment type="cofactor">
    <cofactor evidence="1">
        <name>pyridoxal 5'-phosphate</name>
        <dbReference type="ChEBI" id="CHEBI:597326"/>
    </cofactor>
</comment>
<evidence type="ECO:0000313" key="7">
    <source>
        <dbReference type="EMBL" id="TCJ83247.1"/>
    </source>
</evidence>
<evidence type="ECO:0000256" key="4">
    <source>
        <dbReference type="PIRSR" id="PIRSR006278-1"/>
    </source>
</evidence>
<dbReference type="OrthoDB" id="9801249at2"/>
<name>A0A4R1EPL4_9GAMM</name>
<reference evidence="7 8" key="1">
    <citation type="submission" date="2019-03" db="EMBL/GenBank/DDBJ databases">
        <title>Genomic Encyclopedia of Type Strains, Phase IV (KMG-IV): sequencing the most valuable type-strain genomes for metagenomic binning, comparative biology and taxonomic classification.</title>
        <authorList>
            <person name="Goeker M."/>
        </authorList>
    </citation>
    <scope>NUCLEOTIDE SEQUENCE [LARGE SCALE GENOMIC DNA]</scope>
    <source>
        <strain evidence="7 8">DSM 24830</strain>
    </source>
</reference>
<dbReference type="Proteomes" id="UP000294887">
    <property type="component" value="Unassembled WGS sequence"/>
</dbReference>
<dbReference type="PANTHER" id="PTHR43780">
    <property type="entry name" value="1-AMINOCYCLOPROPANE-1-CARBOXYLATE DEAMINASE-RELATED"/>
    <property type="match status" value="1"/>
</dbReference>
<dbReference type="InterPro" id="IPR001926">
    <property type="entry name" value="TrpB-like_PALP"/>
</dbReference>
<dbReference type="Gene3D" id="3.40.50.1100">
    <property type="match status" value="2"/>
</dbReference>